<reference evidence="2" key="1">
    <citation type="submission" date="2022-08" db="EMBL/GenBank/DDBJ databases">
        <title>Complete genome sequence of Mycoplasma cottewii type strain VIS.</title>
        <authorList>
            <person name="Spergser J."/>
        </authorList>
    </citation>
    <scope>NUCLEOTIDE SEQUENCE</scope>
    <source>
        <strain evidence="2">VIS</strain>
    </source>
</reference>
<dbReference type="Pfam" id="PF13604">
    <property type="entry name" value="AAA_30"/>
    <property type="match status" value="1"/>
</dbReference>
<dbReference type="Proteomes" id="UP001059819">
    <property type="component" value="Chromosome"/>
</dbReference>
<evidence type="ECO:0000259" key="1">
    <source>
        <dbReference type="Pfam" id="PF13538"/>
    </source>
</evidence>
<gene>
    <name evidence="2" type="ORF">NX779_02410</name>
</gene>
<dbReference type="EMBL" id="CP103424">
    <property type="protein sequence ID" value="UWD34646.1"/>
    <property type="molecule type" value="Genomic_DNA"/>
</dbReference>
<dbReference type="InterPro" id="IPR027785">
    <property type="entry name" value="UvrD-like_helicase_C"/>
</dbReference>
<accession>A0ABY5TYI6</accession>
<dbReference type="CDD" id="cd18809">
    <property type="entry name" value="SF1_C_RecD"/>
    <property type="match status" value="1"/>
</dbReference>
<name>A0ABY5TYI6_9MOLU</name>
<dbReference type="InterPro" id="IPR027417">
    <property type="entry name" value="P-loop_NTPase"/>
</dbReference>
<sequence length="788" mass="92222">MKRYNLNLLENLEKYELYTNPQEEEYYKKVSEKIDEISGKFNNLKKEHVYIHNVKEFYINNKVYYEIVFSKANDHFKKTDTTIAFTDKKITSNYAIELFLIESSIDILGNSVAVLIIDSFNIKIRKCEFDHFCKILHGSDFTEESGNVYELKLINQYLTKHKIDLLDLMIQDELIKEIKNEVLTKAKIHKKTPFLDVLLKCREKIDGCIKGYKIIKYLLFKMRNVIIKKQISITPNENISNLFLKNQCIPFENKPFYFSLVNHNTSTSDLAKIFNTDEHKDEILARQVKDNAESNFIIFNEIENENISTVKKMIDSFNNSLWSGHISDCEIKIYKNHLFMSKYVNEFNCIIKKLNDYAKTGYSDYSNFSKKWLNENNLDSEEKKKILRKIFINTKVAFVYGSAGSGKTTLIEQMCRMFNDKNKILLSHTNSSVNNLKERIKSPNTKFMTVTKYINSKQVLDCDLLLIDECSVITDSDINKVLEKNNSELLILVGDVFQIESIGYGKWFEYCKELMPKKTINELNEQYRTNNKSLHKIWKDVREKKKNSILTLNRFGISQSIGNTIFERKNNDEIILCPNYNGLYGINNINRILQEFNNNKAIPWGTQKFKVGDPVLFHSPELLGPEIHNNLKGKISKITKDSNNKYIEFHIELEVKLVPDQNNSKYDLLNNDDKSEKSIISFKVHNSNNTDSDKYDHSTIIPFQTSYAISIHKAQGLEYNSVKIVFSNTLENFTHNIFYTAITRAKENLQIYWEGDLEKQFFASLKSDNYKKDMWLLKNIISDKNKQN</sequence>
<keyword evidence="3" id="KW-1185">Reference proteome</keyword>
<protein>
    <submittedName>
        <fullName evidence="2">AAA family ATPase</fullName>
    </submittedName>
</protein>
<dbReference type="SUPFAM" id="SSF52540">
    <property type="entry name" value="P-loop containing nucleoside triphosphate hydrolases"/>
    <property type="match status" value="2"/>
</dbReference>
<evidence type="ECO:0000313" key="2">
    <source>
        <dbReference type="EMBL" id="UWD34646.1"/>
    </source>
</evidence>
<evidence type="ECO:0000313" key="3">
    <source>
        <dbReference type="Proteomes" id="UP001059819"/>
    </source>
</evidence>
<dbReference type="Gene3D" id="3.40.50.300">
    <property type="entry name" value="P-loop containing nucleotide triphosphate hydrolases"/>
    <property type="match status" value="2"/>
</dbReference>
<proteinExistence type="predicted"/>
<organism evidence="2 3">
    <name type="scientific">Mycoplasma cottewii</name>
    <dbReference type="NCBI Taxonomy" id="51364"/>
    <lineage>
        <taxon>Bacteria</taxon>
        <taxon>Bacillati</taxon>
        <taxon>Mycoplasmatota</taxon>
        <taxon>Mollicutes</taxon>
        <taxon>Mycoplasmataceae</taxon>
        <taxon>Mycoplasma</taxon>
    </lineage>
</organism>
<dbReference type="Pfam" id="PF13538">
    <property type="entry name" value="UvrD_C_2"/>
    <property type="match status" value="1"/>
</dbReference>
<dbReference type="RefSeq" id="WP_259429836.1">
    <property type="nucleotide sequence ID" value="NZ_CP103424.1"/>
</dbReference>
<feature type="domain" description="UvrD-like helicase C-terminal" evidence="1">
    <location>
        <begin position="706"/>
        <end position="749"/>
    </location>
</feature>